<dbReference type="GO" id="GO:0016020">
    <property type="term" value="C:membrane"/>
    <property type="evidence" value="ECO:0007669"/>
    <property type="project" value="UniProtKB-SubCell"/>
</dbReference>
<feature type="transmembrane region" description="Helical" evidence="10">
    <location>
        <begin position="112"/>
        <end position="130"/>
    </location>
</feature>
<feature type="compositionally biased region" description="Polar residues" evidence="9">
    <location>
        <begin position="272"/>
        <end position="286"/>
    </location>
</feature>
<dbReference type="AlphaFoldDB" id="M5E766"/>
<reference evidence="12" key="1">
    <citation type="journal article" date="2017" name="Nucleic Acids Res.">
        <title>Proteogenomics produces comprehensive and highly accurate protein-coding gene annotation in a complete genome assembly of Malassezia sympodialis.</title>
        <authorList>
            <person name="Zhu Y."/>
            <person name="Engstroem P.G."/>
            <person name="Tellgren-Roth C."/>
            <person name="Baudo C.D."/>
            <person name="Kennell J.C."/>
            <person name="Sun S."/>
            <person name="Billmyre R.B."/>
            <person name="Schroeder M.S."/>
            <person name="Andersson A."/>
            <person name="Holm T."/>
            <person name="Sigurgeirsson B."/>
            <person name="Wu G."/>
            <person name="Sankaranarayanan S.R."/>
            <person name="Siddharthan R."/>
            <person name="Sanyal K."/>
            <person name="Lundeberg J."/>
            <person name="Nystedt B."/>
            <person name="Boekhout T."/>
            <person name="Dawson T.L. Jr."/>
            <person name="Heitman J."/>
            <person name="Scheynius A."/>
            <person name="Lehtioe J."/>
        </authorList>
    </citation>
    <scope>NUCLEOTIDE SEQUENCE [LARGE SCALE GENOMIC DNA]</scope>
    <source>
        <strain evidence="12">ATCC 42132</strain>
    </source>
</reference>
<name>M5E766_MALS4</name>
<evidence type="ECO:0000256" key="1">
    <source>
        <dbReference type="ARBA" id="ARBA00004141"/>
    </source>
</evidence>
<evidence type="ECO:0000256" key="4">
    <source>
        <dbReference type="ARBA" id="ARBA00022737"/>
    </source>
</evidence>
<dbReference type="PANTHER" id="PTHR12226">
    <property type="entry name" value="MANNOSE-P-DOLICHOL UTILIZATION DEFECT 1 LEC35 -RELATED"/>
    <property type="match status" value="1"/>
</dbReference>
<keyword evidence="6 8" id="KW-0472">Membrane</keyword>
<evidence type="ECO:0000256" key="6">
    <source>
        <dbReference type="ARBA" id="ARBA00023136"/>
    </source>
</evidence>
<dbReference type="Gene3D" id="1.20.1280.290">
    <property type="match status" value="2"/>
</dbReference>
<dbReference type="OMA" id="LQVLYYW"/>
<evidence type="ECO:0000256" key="9">
    <source>
        <dbReference type="SAM" id="MobiDB-lite"/>
    </source>
</evidence>
<evidence type="ECO:0000256" key="7">
    <source>
        <dbReference type="ARBA" id="ARBA00038475"/>
    </source>
</evidence>
<dbReference type="KEGG" id="msym:MSY001_1049"/>
<dbReference type="InterPro" id="IPR016817">
    <property type="entry name" value="MannP-dilichol_defect-1"/>
</dbReference>
<keyword evidence="12" id="KW-1185">Reference proteome</keyword>
<comment type="subcellular location">
    <subcellularLocation>
        <location evidence="1 8">Membrane</location>
        <topology evidence="1 8">Multi-pass membrane protein</topology>
    </subcellularLocation>
</comment>
<evidence type="ECO:0000256" key="3">
    <source>
        <dbReference type="ARBA" id="ARBA00022692"/>
    </source>
</evidence>
<dbReference type="RefSeq" id="XP_018739655.1">
    <property type="nucleotide sequence ID" value="XM_018886153.1"/>
</dbReference>
<evidence type="ECO:0000256" key="5">
    <source>
        <dbReference type="ARBA" id="ARBA00022989"/>
    </source>
</evidence>
<dbReference type="Proteomes" id="UP000186303">
    <property type="component" value="Chromosome 1"/>
</dbReference>
<organism evidence="11 12">
    <name type="scientific">Malassezia sympodialis (strain ATCC 42132)</name>
    <name type="common">Atopic eczema-associated yeast</name>
    <dbReference type="NCBI Taxonomy" id="1230383"/>
    <lineage>
        <taxon>Eukaryota</taxon>
        <taxon>Fungi</taxon>
        <taxon>Dikarya</taxon>
        <taxon>Basidiomycota</taxon>
        <taxon>Ustilaginomycotina</taxon>
        <taxon>Malasseziomycetes</taxon>
        <taxon>Malasseziales</taxon>
        <taxon>Malasseziaceae</taxon>
        <taxon>Malassezia</taxon>
    </lineage>
</organism>
<dbReference type="PANTHER" id="PTHR12226:SF2">
    <property type="entry name" value="MANNOSE-P-DOLICHOL UTILIZATION DEFECT 1 PROTEIN"/>
    <property type="match status" value="1"/>
</dbReference>
<accession>M5E766</accession>
<sequence length="304" mass="33355">MAVGLQHLTRSLPWFVLQPAEALLGSHCYSSLVWDVNWTDTACLRLGLSKGLGLGIVVFGSLLKFPQMYKIVHARSAEGISLAMYILEVVAYTISLAYAIRLRIPFSTYGENASLTVQNMIITLLIIAYSPMDSISRRTTTLCRRFGISTNAFFVALGATLMVLGSLALASEAAVPPRALQWLQGMTIPVSLASKVPQMLELHRAKATGELSILVVFAQLLGTTARVYTTLTETNDRLLFWGFALATIFNAIIAVQVCMYWNGNQQRAAQRSASRWLDTQGTPTSRRTAELPLVAPRGPTTKRD</sequence>
<feature type="transmembrane region" description="Helical" evidence="10">
    <location>
        <begin position="151"/>
        <end position="170"/>
    </location>
</feature>
<dbReference type="Pfam" id="PF04193">
    <property type="entry name" value="PQ-loop"/>
    <property type="match status" value="2"/>
</dbReference>
<evidence type="ECO:0000313" key="12">
    <source>
        <dbReference type="Proteomes" id="UP000186303"/>
    </source>
</evidence>
<comment type="similarity">
    <text evidence="7 8">Belongs to the MPDU1 (TC 2.A.43.3) family.</text>
</comment>
<dbReference type="PIRSF" id="PIRSF023381">
    <property type="entry name" value="MannP-dilichol_defect-1p"/>
    <property type="match status" value="1"/>
</dbReference>
<dbReference type="STRING" id="1230383.M5E766"/>
<keyword evidence="2" id="KW-0813">Transport</keyword>
<evidence type="ECO:0000256" key="2">
    <source>
        <dbReference type="ARBA" id="ARBA00022448"/>
    </source>
</evidence>
<dbReference type="OrthoDB" id="271506at2759"/>
<dbReference type="HOGENOM" id="CLU_053568_0_0_1"/>
<dbReference type="VEuPathDB" id="FungiDB:MSYG_0176"/>
<keyword evidence="3 8" id="KW-0812">Transmembrane</keyword>
<protein>
    <recommendedName>
        <fullName evidence="8">Mannose-P-dolichol utilization defect 1 protein homolog</fullName>
    </recommendedName>
</protein>
<proteinExistence type="inferred from homology"/>
<evidence type="ECO:0000256" key="8">
    <source>
        <dbReference type="PIRNR" id="PIRNR023381"/>
    </source>
</evidence>
<dbReference type="SMART" id="SM00679">
    <property type="entry name" value="CTNS"/>
    <property type="match status" value="2"/>
</dbReference>
<dbReference type="InterPro" id="IPR006603">
    <property type="entry name" value="PQ-loop_rpt"/>
</dbReference>
<gene>
    <name evidence="11" type="ORF">MSYG_0176</name>
</gene>
<feature type="transmembrane region" description="Helical" evidence="10">
    <location>
        <begin position="238"/>
        <end position="261"/>
    </location>
</feature>
<feature type="region of interest" description="Disordered" evidence="9">
    <location>
        <begin position="272"/>
        <end position="304"/>
    </location>
</feature>
<dbReference type="EMBL" id="LT671821">
    <property type="protein sequence ID" value="SHO75843.1"/>
    <property type="molecule type" value="Genomic_DNA"/>
</dbReference>
<feature type="transmembrane region" description="Helical" evidence="10">
    <location>
        <begin position="82"/>
        <end position="100"/>
    </location>
</feature>
<keyword evidence="5 8" id="KW-1133">Transmembrane helix</keyword>
<keyword evidence="4" id="KW-0677">Repeat</keyword>
<evidence type="ECO:0000256" key="10">
    <source>
        <dbReference type="SAM" id="Phobius"/>
    </source>
</evidence>
<evidence type="ECO:0000313" key="11">
    <source>
        <dbReference type="EMBL" id="SHO75843.1"/>
    </source>
</evidence>